<dbReference type="Proteomes" id="UP000712673">
    <property type="component" value="Unassembled WGS sequence"/>
</dbReference>
<dbReference type="SFLD" id="SFLDS00029">
    <property type="entry name" value="Radical_SAM"/>
    <property type="match status" value="1"/>
</dbReference>
<dbReference type="InterPro" id="IPR006638">
    <property type="entry name" value="Elp3/MiaA/NifB-like_rSAM"/>
</dbReference>
<proteinExistence type="predicted"/>
<feature type="region of interest" description="Disordered" evidence="6">
    <location>
        <begin position="557"/>
        <end position="589"/>
    </location>
</feature>
<accession>A0A937W3S6</accession>
<organism evidence="9 10">
    <name type="scientific">Tectimicrobiota bacterium</name>
    <dbReference type="NCBI Taxonomy" id="2528274"/>
    <lineage>
        <taxon>Bacteria</taxon>
        <taxon>Pseudomonadati</taxon>
        <taxon>Nitrospinota/Tectimicrobiota group</taxon>
        <taxon>Candidatus Tectimicrobiota</taxon>
    </lineage>
</organism>
<gene>
    <name evidence="9" type="ORF">FJZ47_21545</name>
</gene>
<evidence type="ECO:0000256" key="4">
    <source>
        <dbReference type="ARBA" id="ARBA00023004"/>
    </source>
</evidence>
<dbReference type="SUPFAM" id="SSF102114">
    <property type="entry name" value="Radical SAM enzymes"/>
    <property type="match status" value="1"/>
</dbReference>
<dbReference type="InterPro" id="IPR007197">
    <property type="entry name" value="rSAM"/>
</dbReference>
<evidence type="ECO:0000259" key="8">
    <source>
        <dbReference type="PROSITE" id="PS51918"/>
    </source>
</evidence>
<keyword evidence="2" id="KW-0949">S-adenosyl-L-methionine</keyword>
<dbReference type="InterPro" id="IPR058240">
    <property type="entry name" value="rSAM_sf"/>
</dbReference>
<evidence type="ECO:0000256" key="5">
    <source>
        <dbReference type="ARBA" id="ARBA00023014"/>
    </source>
</evidence>
<feature type="domain" description="Radical SAM core" evidence="8">
    <location>
        <begin position="240"/>
        <end position="480"/>
    </location>
</feature>
<dbReference type="GO" id="GO:0031419">
    <property type="term" value="F:cobalamin binding"/>
    <property type="evidence" value="ECO:0007669"/>
    <property type="project" value="InterPro"/>
</dbReference>
<sequence length="589" mass="66851">MSSFSNGLITLSPRRDMSTTISLQGRSLKLLLINPTRAGFDSYCTAPLHLLYIAQAAREAGHQAEVMDLHYMLNKRVHFNWGNLGKAEKTKIEDELIEEVLKKDFDVLGIGSIVSSYAVAERLVTRVKQVKDVPIVLGGALGATVHNLWATHTQVDYLVEADGEDVIKELLNHLGDTAYLRTIPGLYVRENGHFVVNRPELSKSLDTIPFPNWDDIEYQAYMKIQREWIAATLPHGLKPTEEDNILPIVATRGCPYHCTFCFHQMNDWTQTLPASYRKHSVDYLIRYISGLREKYGVTMLVTWDDLIMTDRKWFMDLLDAIIAQQWDLKIFTSGGKANIVTRDMCFKMKQAGFIRISYGIETGSPKIIKSMKKGHTVADNRNAINWAREAGLFVHCNMIAGMPGETHETLQETKQFLFDLDLHASNISFAHATAYPGTELFEIGQNMGLIPKDPDGLREYILNVKGVGDYRDNFSEISKEEIREFVRTIRYELQMNWLKNRGMWARCFKVWLGLRLSNFYYRRIWSTKLDHLLKQYVLTPRVRVLIRSVLLQDAEAKKGSEEASLGGSSGSPSGDNPIVGDEAKVSASC</sequence>
<comment type="cofactor">
    <cofactor evidence="1">
        <name>[4Fe-4S] cluster</name>
        <dbReference type="ChEBI" id="CHEBI:49883"/>
    </cofactor>
</comment>
<evidence type="ECO:0000313" key="9">
    <source>
        <dbReference type="EMBL" id="MBM3226356.1"/>
    </source>
</evidence>
<dbReference type="SFLD" id="SFLDG01123">
    <property type="entry name" value="methyltransferase_(Class_B)"/>
    <property type="match status" value="1"/>
</dbReference>
<evidence type="ECO:0000259" key="7">
    <source>
        <dbReference type="PROSITE" id="PS51332"/>
    </source>
</evidence>
<keyword evidence="5" id="KW-0411">Iron-sulfur</keyword>
<dbReference type="PANTHER" id="PTHR43409">
    <property type="entry name" value="ANAEROBIC MAGNESIUM-PROTOPORPHYRIN IX MONOMETHYL ESTER CYCLASE-RELATED"/>
    <property type="match status" value="1"/>
</dbReference>
<keyword evidence="3" id="KW-0479">Metal-binding</keyword>
<dbReference type="GO" id="GO:0003824">
    <property type="term" value="F:catalytic activity"/>
    <property type="evidence" value="ECO:0007669"/>
    <property type="project" value="InterPro"/>
</dbReference>
<dbReference type="CDD" id="cd01335">
    <property type="entry name" value="Radical_SAM"/>
    <property type="match status" value="1"/>
</dbReference>
<dbReference type="InterPro" id="IPR034466">
    <property type="entry name" value="Methyltransferase_Class_B"/>
</dbReference>
<reference evidence="9" key="1">
    <citation type="submission" date="2019-03" db="EMBL/GenBank/DDBJ databases">
        <title>Lake Tanganyika Metagenome-Assembled Genomes (MAGs).</title>
        <authorList>
            <person name="Tran P."/>
        </authorList>
    </citation>
    <scope>NUCLEOTIDE SEQUENCE</scope>
    <source>
        <strain evidence="9">K_DeepCast_65m_m2_066</strain>
    </source>
</reference>
<feature type="domain" description="B12-binding" evidence="7">
    <location>
        <begin position="30"/>
        <end position="181"/>
    </location>
</feature>
<dbReference type="PROSITE" id="PS51918">
    <property type="entry name" value="RADICAL_SAM"/>
    <property type="match status" value="1"/>
</dbReference>
<dbReference type="GO" id="GO:0051539">
    <property type="term" value="F:4 iron, 4 sulfur cluster binding"/>
    <property type="evidence" value="ECO:0007669"/>
    <property type="project" value="UniProtKB-KW"/>
</dbReference>
<evidence type="ECO:0000256" key="2">
    <source>
        <dbReference type="ARBA" id="ARBA00022691"/>
    </source>
</evidence>
<dbReference type="AlphaFoldDB" id="A0A937W3S6"/>
<dbReference type="Gene3D" id="3.40.50.280">
    <property type="entry name" value="Cobalamin-binding domain"/>
    <property type="match status" value="1"/>
</dbReference>
<evidence type="ECO:0000256" key="1">
    <source>
        <dbReference type="ARBA" id="ARBA00001966"/>
    </source>
</evidence>
<comment type="caution">
    <text evidence="9">The sequence shown here is derived from an EMBL/GenBank/DDBJ whole genome shotgun (WGS) entry which is preliminary data.</text>
</comment>
<dbReference type="InterPro" id="IPR051198">
    <property type="entry name" value="BchE-like"/>
</dbReference>
<feature type="compositionally biased region" description="Low complexity" evidence="6">
    <location>
        <begin position="562"/>
        <end position="574"/>
    </location>
</feature>
<dbReference type="GO" id="GO:0046872">
    <property type="term" value="F:metal ion binding"/>
    <property type="evidence" value="ECO:0007669"/>
    <property type="project" value="UniProtKB-KW"/>
</dbReference>
<keyword evidence="4" id="KW-0408">Iron</keyword>
<dbReference type="InterPro" id="IPR006158">
    <property type="entry name" value="Cobalamin-bd"/>
</dbReference>
<dbReference type="Gene3D" id="3.80.30.20">
    <property type="entry name" value="tm_1862 like domain"/>
    <property type="match status" value="1"/>
</dbReference>
<protein>
    <submittedName>
        <fullName evidence="9">B12-binding domain-containing radical SAM protein</fullName>
    </submittedName>
</protein>
<evidence type="ECO:0000256" key="3">
    <source>
        <dbReference type="ARBA" id="ARBA00022723"/>
    </source>
</evidence>
<dbReference type="Pfam" id="PF02310">
    <property type="entry name" value="B12-binding"/>
    <property type="match status" value="1"/>
</dbReference>
<dbReference type="EMBL" id="VGLS01000880">
    <property type="protein sequence ID" value="MBM3226356.1"/>
    <property type="molecule type" value="Genomic_DNA"/>
</dbReference>
<evidence type="ECO:0000256" key="6">
    <source>
        <dbReference type="SAM" id="MobiDB-lite"/>
    </source>
</evidence>
<dbReference type="SMART" id="SM00729">
    <property type="entry name" value="Elp3"/>
    <property type="match status" value="1"/>
</dbReference>
<dbReference type="SFLD" id="SFLDG01082">
    <property type="entry name" value="B12-binding_domain_containing"/>
    <property type="match status" value="1"/>
</dbReference>
<dbReference type="InterPro" id="IPR023404">
    <property type="entry name" value="rSAM_horseshoe"/>
</dbReference>
<dbReference type="Pfam" id="PF04055">
    <property type="entry name" value="Radical_SAM"/>
    <property type="match status" value="1"/>
</dbReference>
<evidence type="ECO:0000313" key="10">
    <source>
        <dbReference type="Proteomes" id="UP000712673"/>
    </source>
</evidence>
<dbReference type="PROSITE" id="PS51332">
    <property type="entry name" value="B12_BINDING"/>
    <property type="match status" value="1"/>
</dbReference>
<name>A0A937W3S6_UNCTE</name>